<gene>
    <name evidence="2" type="ORF">COU01_03740</name>
</gene>
<evidence type="ECO:0000313" key="3">
    <source>
        <dbReference type="Proteomes" id="UP000228510"/>
    </source>
</evidence>
<name>A0A2H0UZ19_9BACT</name>
<dbReference type="InterPro" id="IPR045584">
    <property type="entry name" value="Pilin-like"/>
</dbReference>
<evidence type="ECO:0008006" key="4">
    <source>
        <dbReference type="Google" id="ProtNLM"/>
    </source>
</evidence>
<reference evidence="3" key="1">
    <citation type="submission" date="2017-09" db="EMBL/GenBank/DDBJ databases">
        <title>Depth-based differentiation of microbial function through sediment-hosted aquifers and enrichment of novel symbionts in the deep terrestrial subsurface.</title>
        <authorList>
            <person name="Probst A.J."/>
            <person name="Ladd B."/>
            <person name="Jarett J.K."/>
            <person name="Geller-Mcgrath D.E."/>
            <person name="Sieber C.M.K."/>
            <person name="Emerson J.B."/>
            <person name="Anantharaman K."/>
            <person name="Thomas B.C."/>
            <person name="Malmstrom R."/>
            <person name="Stieglmeier M."/>
            <person name="Klingl A."/>
            <person name="Woyke T."/>
            <person name="Ryan C.M."/>
            <person name="Banfield J.F."/>
        </authorList>
    </citation>
    <scope>NUCLEOTIDE SEQUENCE [LARGE SCALE GENOMIC DNA]</scope>
</reference>
<organism evidence="2 3">
    <name type="scientific">Candidatus Falkowbacteria bacterium CG10_big_fil_rev_8_21_14_0_10_44_15</name>
    <dbReference type="NCBI Taxonomy" id="1974569"/>
    <lineage>
        <taxon>Bacteria</taxon>
        <taxon>Candidatus Falkowiibacteriota</taxon>
    </lineage>
</organism>
<dbReference type="InterPro" id="IPR012902">
    <property type="entry name" value="N_methyl_site"/>
</dbReference>
<keyword evidence="1" id="KW-0472">Membrane</keyword>
<dbReference type="AlphaFoldDB" id="A0A2H0UZ19"/>
<keyword evidence="1" id="KW-0812">Transmembrane</keyword>
<dbReference type="EMBL" id="PFAT01000048">
    <property type="protein sequence ID" value="PIR92068.1"/>
    <property type="molecule type" value="Genomic_DNA"/>
</dbReference>
<proteinExistence type="predicted"/>
<protein>
    <recommendedName>
        <fullName evidence="4">Prepilin-type N-terminal cleavage/methylation domain-containing protein</fullName>
    </recommendedName>
</protein>
<dbReference type="PROSITE" id="PS00409">
    <property type="entry name" value="PROKAR_NTER_METHYL"/>
    <property type="match status" value="1"/>
</dbReference>
<evidence type="ECO:0000313" key="2">
    <source>
        <dbReference type="EMBL" id="PIR92068.1"/>
    </source>
</evidence>
<dbReference type="Proteomes" id="UP000228510">
    <property type="component" value="Unassembled WGS sequence"/>
</dbReference>
<dbReference type="NCBIfam" id="TIGR02532">
    <property type="entry name" value="IV_pilin_GFxxxE"/>
    <property type="match status" value="1"/>
</dbReference>
<keyword evidence="1" id="KW-1133">Transmembrane helix</keyword>
<comment type="caution">
    <text evidence="2">The sequence shown here is derived from an EMBL/GenBank/DDBJ whole genome shotgun (WGS) entry which is preliminary data.</text>
</comment>
<sequence>MVRDYKRVLFWLRPLHRLDASHLFRTRALRFIHHFDNLAGGIMKRKGFTLIELLIVLLILAAIFTAGLNNIWDWFQDNIWNPFWKIFHPPIQDPLALATGLIF</sequence>
<feature type="transmembrane region" description="Helical" evidence="1">
    <location>
        <begin position="50"/>
        <end position="72"/>
    </location>
</feature>
<dbReference type="Pfam" id="PF07963">
    <property type="entry name" value="N_methyl"/>
    <property type="match status" value="1"/>
</dbReference>
<dbReference type="SUPFAM" id="SSF54523">
    <property type="entry name" value="Pili subunits"/>
    <property type="match status" value="1"/>
</dbReference>
<evidence type="ECO:0000256" key="1">
    <source>
        <dbReference type="SAM" id="Phobius"/>
    </source>
</evidence>
<accession>A0A2H0UZ19</accession>